<accession>A0A0J8E019</accession>
<dbReference type="Proteomes" id="UP000035740">
    <property type="component" value="Unassembled WGS sequence"/>
</dbReference>
<evidence type="ECO:0000313" key="2">
    <source>
        <dbReference type="Proteomes" id="UP000035740"/>
    </source>
</evidence>
<protein>
    <submittedName>
        <fullName evidence="1">Uncharacterized protein</fullName>
    </submittedName>
</protein>
<dbReference type="EMBL" id="KQ090378">
    <property type="protein sequence ID" value="KMS96450.1"/>
    <property type="molecule type" value="Genomic_DNA"/>
</dbReference>
<evidence type="ECO:0000313" key="1">
    <source>
        <dbReference type="EMBL" id="KMS96450.1"/>
    </source>
</evidence>
<reference evidence="1 2" key="1">
    <citation type="journal article" date="2014" name="Nature">
        <title>The genome of the recently domesticated crop plant sugar beet (Beta vulgaris).</title>
        <authorList>
            <person name="Dohm J.C."/>
            <person name="Minoche A.E."/>
            <person name="Holtgrawe D."/>
            <person name="Capella-Gutierrez S."/>
            <person name="Zakrzewski F."/>
            <person name="Tafer H."/>
            <person name="Rupp O."/>
            <person name="Sorensen T.R."/>
            <person name="Stracke R."/>
            <person name="Reinhardt R."/>
            <person name="Goesmann A."/>
            <person name="Kraft T."/>
            <person name="Schulz B."/>
            <person name="Stadler P.F."/>
            <person name="Schmidt T."/>
            <person name="Gabaldon T."/>
            <person name="Lehrach H."/>
            <person name="Weisshaar B."/>
            <person name="Himmelbauer H."/>
        </authorList>
    </citation>
    <scope>NUCLEOTIDE SEQUENCE [LARGE SCALE GENOMIC DNA]</scope>
    <source>
        <tissue evidence="1">Taproot</tissue>
    </source>
</reference>
<organism evidence="1 2">
    <name type="scientific">Beta vulgaris subsp. vulgaris</name>
    <name type="common">Beet</name>
    <dbReference type="NCBI Taxonomy" id="3555"/>
    <lineage>
        <taxon>Eukaryota</taxon>
        <taxon>Viridiplantae</taxon>
        <taxon>Streptophyta</taxon>
        <taxon>Embryophyta</taxon>
        <taxon>Tracheophyta</taxon>
        <taxon>Spermatophyta</taxon>
        <taxon>Magnoliopsida</taxon>
        <taxon>eudicotyledons</taxon>
        <taxon>Gunneridae</taxon>
        <taxon>Pentapetalae</taxon>
        <taxon>Caryophyllales</taxon>
        <taxon>Chenopodiaceae</taxon>
        <taxon>Betoideae</taxon>
        <taxon>Beta</taxon>
    </lineage>
</organism>
<gene>
    <name evidence="1" type="ORF">BVRB_9g225040</name>
</gene>
<sequence length="50" mass="5848">MHLSSRTKYFHIKIKSNQKLGVLENKSHLIIPTSPFIQHRSDIAMHFFIG</sequence>
<dbReference type="AlphaFoldDB" id="A0A0J8E019"/>
<keyword evidence="2" id="KW-1185">Reference proteome</keyword>
<name>A0A0J8E019_BETVV</name>
<dbReference type="Gramene" id="KMS96450">
    <property type="protein sequence ID" value="KMS96450"/>
    <property type="gene ID" value="BVRB_9g225040"/>
</dbReference>
<proteinExistence type="predicted"/>